<comment type="function">
    <text evidence="13">Required for the insertion and/or proper folding and/or complex formation of integral membrane proteins into the membrane. Involved in integration of membrane proteins that insert both dependently and independently of the Sec translocase complex, as well as at least some lipoproteins. Aids folding of multispanning membrane proteins.</text>
</comment>
<keyword evidence="10 13" id="KW-0143">Chaperone</keyword>
<dbReference type="EMBL" id="BAABIQ010000035">
    <property type="protein sequence ID" value="GAA4794629.1"/>
    <property type="molecule type" value="Genomic_DNA"/>
</dbReference>
<feature type="transmembrane region" description="Helical" evidence="13">
    <location>
        <begin position="525"/>
        <end position="541"/>
    </location>
</feature>
<evidence type="ECO:0000256" key="2">
    <source>
        <dbReference type="ARBA" id="ARBA00010527"/>
    </source>
</evidence>
<evidence type="ECO:0000256" key="10">
    <source>
        <dbReference type="ARBA" id="ARBA00023186"/>
    </source>
</evidence>
<feature type="transmembrane region" description="Helical" evidence="13">
    <location>
        <begin position="492"/>
        <end position="513"/>
    </location>
</feature>
<dbReference type="Pfam" id="PF14849">
    <property type="entry name" value="YidC_periplas"/>
    <property type="match status" value="1"/>
</dbReference>
<gene>
    <name evidence="13 17" type="primary">yidC</name>
    <name evidence="17" type="ORF">GCM10023231_23790</name>
</gene>
<keyword evidence="5 13" id="KW-1003">Cell membrane</keyword>
<dbReference type="CDD" id="cd20070">
    <property type="entry name" value="5TM_YidC_Alb3"/>
    <property type="match status" value="1"/>
</dbReference>
<dbReference type="PRINTS" id="PR00701">
    <property type="entry name" value="60KDINNERMP"/>
</dbReference>
<evidence type="ECO:0000256" key="7">
    <source>
        <dbReference type="ARBA" id="ARBA00022927"/>
    </source>
</evidence>
<evidence type="ECO:0000256" key="5">
    <source>
        <dbReference type="ARBA" id="ARBA00022475"/>
    </source>
</evidence>
<evidence type="ECO:0000313" key="18">
    <source>
        <dbReference type="Proteomes" id="UP001501411"/>
    </source>
</evidence>
<dbReference type="InterPro" id="IPR047196">
    <property type="entry name" value="YidC_ALB_C"/>
</dbReference>
<protein>
    <recommendedName>
        <fullName evidence="3 13">Membrane protein insertase YidC</fullName>
    </recommendedName>
    <alternativeName>
        <fullName evidence="12 13">Foldase YidC</fullName>
    </alternativeName>
    <alternativeName>
        <fullName evidence="11 13">Membrane integrase YidC</fullName>
    </alternativeName>
    <alternativeName>
        <fullName evidence="13">Membrane protein YidC</fullName>
    </alternativeName>
</protein>
<sequence length="611" mass="69469">MDRNTFTGLFLIMLILAGSVFFLKPSEEEIKKEQQLQDSIARVKSTEQKKKPIDSLSAAQQSVEASMVDSTVLAGPFGQTKVGAAETVTLENEYIKANISTKGARVTAVEVKGEKDYKGNPLLLFQGDKNRFGLVFSTAGVNINTNDLYFKPLTKGNITVNNTDSSSVTFRLNYADAKYIDYIYSIKGKSHQIGLTIVTKGMQDVVAPAETKLTLNWQAELPQKEKDLSDEQKRSTAYYKEYEGDVDKLNLAKDDSKELGKLSWFSFKQHYFSNVLLAKNGFDGGSLKVATVTNGDIVKSFTANMNLDFARQDVNTYPLSFYFGPNKFSILKDQGNDLEKQVDMGWGPMKWINRFITLPVFNLLEGFNWNYGLIILVLTVLLKLVLSPLTYKSYVSMAKMRVLKPEMDEIKAKVGEDNQTLLQQEYLKLYKQAGVNPMGGCIPMVLQMPFMIAFFFFFPNLFELRGQSFLWMKDLSTYDALFTFSKLPIVNINHISLMCILMTCATLLSTWYNNMVSGATGQMKYIGYFMPLIFFFVLNSYPAGLNYYYFLSTCMTFGIQFFIRQSINDEKIHAMIQANKKKPETAKKKSSFQKRMEEYMRQQQQAGQHKK</sequence>
<comment type="subcellular location">
    <subcellularLocation>
        <location evidence="1">Cell inner membrane</location>
        <topology evidence="1">Multi-pass membrane protein</topology>
    </subcellularLocation>
    <subcellularLocation>
        <location evidence="13">Cell membrane</location>
        <topology evidence="13">Multi-pass membrane protein</topology>
    </subcellularLocation>
</comment>
<keyword evidence="7 13" id="KW-0653">Protein transport</keyword>
<evidence type="ECO:0000256" key="4">
    <source>
        <dbReference type="ARBA" id="ARBA00022448"/>
    </source>
</evidence>
<evidence type="ECO:0000313" key="17">
    <source>
        <dbReference type="EMBL" id="GAA4794629.1"/>
    </source>
</evidence>
<keyword evidence="8 13" id="KW-1133">Transmembrane helix</keyword>
<keyword evidence="4 13" id="KW-0813">Transport</keyword>
<dbReference type="NCBIfam" id="NF002356">
    <property type="entry name" value="PRK01318.2-3"/>
    <property type="match status" value="1"/>
</dbReference>
<comment type="similarity">
    <text evidence="2 13">Belongs to the OXA1/ALB3/YidC family. Type 1 subfamily.</text>
</comment>
<dbReference type="InterPro" id="IPR028055">
    <property type="entry name" value="YidC/Oxa/ALB_C"/>
</dbReference>
<dbReference type="Proteomes" id="UP001501411">
    <property type="component" value="Unassembled WGS sequence"/>
</dbReference>
<dbReference type="InterPro" id="IPR001708">
    <property type="entry name" value="YidC/ALB3/OXA1/COX18"/>
</dbReference>
<evidence type="ECO:0000256" key="6">
    <source>
        <dbReference type="ARBA" id="ARBA00022692"/>
    </source>
</evidence>
<feature type="compositionally biased region" description="Polar residues" evidence="14">
    <location>
        <begin position="601"/>
        <end position="611"/>
    </location>
</feature>
<evidence type="ECO:0000259" key="15">
    <source>
        <dbReference type="Pfam" id="PF02096"/>
    </source>
</evidence>
<dbReference type="PANTHER" id="PTHR12428">
    <property type="entry name" value="OXA1"/>
    <property type="match status" value="1"/>
</dbReference>
<dbReference type="NCBIfam" id="TIGR03593">
    <property type="entry name" value="yidC_nterm"/>
    <property type="match status" value="1"/>
</dbReference>
<dbReference type="RefSeq" id="WP_345232008.1">
    <property type="nucleotide sequence ID" value="NZ_BAABIQ010000035.1"/>
</dbReference>
<dbReference type="Pfam" id="PF02096">
    <property type="entry name" value="60KD_IMP"/>
    <property type="match status" value="1"/>
</dbReference>
<evidence type="ECO:0000256" key="11">
    <source>
        <dbReference type="ARBA" id="ARBA00033245"/>
    </source>
</evidence>
<proteinExistence type="inferred from homology"/>
<organism evidence="17 18">
    <name type="scientific">Olivibacter ginsenosidimutans</name>
    <dbReference type="NCBI Taxonomy" id="1176537"/>
    <lineage>
        <taxon>Bacteria</taxon>
        <taxon>Pseudomonadati</taxon>
        <taxon>Bacteroidota</taxon>
        <taxon>Sphingobacteriia</taxon>
        <taxon>Sphingobacteriales</taxon>
        <taxon>Sphingobacteriaceae</taxon>
        <taxon>Olivibacter</taxon>
    </lineage>
</organism>
<comment type="subunit">
    <text evidence="13">Interacts with the Sec translocase complex via SecD. Specifically interacts with transmembrane segments of nascent integral membrane proteins during membrane integration.</text>
</comment>
<comment type="caution">
    <text evidence="17">The sequence shown here is derived from an EMBL/GenBank/DDBJ whole genome shotgun (WGS) entry which is preliminary data.</text>
</comment>
<keyword evidence="9 13" id="KW-0472">Membrane</keyword>
<evidence type="ECO:0000256" key="3">
    <source>
        <dbReference type="ARBA" id="ARBA00015325"/>
    </source>
</evidence>
<dbReference type="Gene3D" id="2.70.98.90">
    <property type="match status" value="1"/>
</dbReference>
<keyword evidence="6 13" id="KW-0812">Transmembrane</keyword>
<dbReference type="CDD" id="cd19961">
    <property type="entry name" value="EcYidC-like_peri"/>
    <property type="match status" value="1"/>
</dbReference>
<evidence type="ECO:0000256" key="12">
    <source>
        <dbReference type="ARBA" id="ARBA00033342"/>
    </source>
</evidence>
<dbReference type="InterPro" id="IPR019998">
    <property type="entry name" value="Membr_insert_YidC"/>
</dbReference>
<feature type="region of interest" description="Disordered" evidence="14">
    <location>
        <begin position="580"/>
        <end position="611"/>
    </location>
</feature>
<dbReference type="NCBIfam" id="TIGR03592">
    <property type="entry name" value="yidC_oxa1_cterm"/>
    <property type="match status" value="1"/>
</dbReference>
<feature type="domain" description="Membrane insertase YidC N-terminal" evidence="16">
    <location>
        <begin position="88"/>
        <end position="356"/>
    </location>
</feature>
<evidence type="ECO:0000256" key="14">
    <source>
        <dbReference type="SAM" id="MobiDB-lite"/>
    </source>
</evidence>
<evidence type="ECO:0000256" key="8">
    <source>
        <dbReference type="ARBA" id="ARBA00022989"/>
    </source>
</evidence>
<feature type="transmembrane region" description="Helical" evidence="13">
    <location>
        <begin position="369"/>
        <end position="391"/>
    </location>
</feature>
<dbReference type="InterPro" id="IPR028053">
    <property type="entry name" value="Membr_insert_YidC_N"/>
</dbReference>
<dbReference type="HAMAP" id="MF_01810">
    <property type="entry name" value="YidC_type1"/>
    <property type="match status" value="1"/>
</dbReference>
<accession>A0ABP9BF72</accession>
<evidence type="ECO:0000256" key="13">
    <source>
        <dbReference type="HAMAP-Rule" id="MF_01810"/>
    </source>
</evidence>
<evidence type="ECO:0000259" key="16">
    <source>
        <dbReference type="Pfam" id="PF14849"/>
    </source>
</evidence>
<dbReference type="PANTHER" id="PTHR12428:SF65">
    <property type="entry name" value="CYTOCHROME C OXIDASE ASSEMBLY PROTEIN COX18, MITOCHONDRIAL"/>
    <property type="match status" value="1"/>
</dbReference>
<evidence type="ECO:0000256" key="1">
    <source>
        <dbReference type="ARBA" id="ARBA00004429"/>
    </source>
</evidence>
<reference evidence="18" key="1">
    <citation type="journal article" date="2019" name="Int. J. Syst. Evol. Microbiol.">
        <title>The Global Catalogue of Microorganisms (GCM) 10K type strain sequencing project: providing services to taxonomists for standard genome sequencing and annotation.</title>
        <authorList>
            <consortium name="The Broad Institute Genomics Platform"/>
            <consortium name="The Broad Institute Genome Sequencing Center for Infectious Disease"/>
            <person name="Wu L."/>
            <person name="Ma J."/>
        </authorList>
    </citation>
    <scope>NUCLEOTIDE SEQUENCE [LARGE SCALE GENOMIC DNA]</scope>
    <source>
        <strain evidence="18">JCM 18200</strain>
    </source>
</reference>
<feature type="transmembrane region" description="Helical" evidence="13">
    <location>
        <begin position="441"/>
        <end position="462"/>
    </location>
</feature>
<name>A0ABP9BF72_9SPHI</name>
<keyword evidence="18" id="KW-1185">Reference proteome</keyword>
<dbReference type="InterPro" id="IPR038221">
    <property type="entry name" value="YidC_periplasmic_sf"/>
</dbReference>
<feature type="domain" description="Membrane insertase YidC/Oxa/ALB C-terminal" evidence="15">
    <location>
        <begin position="371"/>
        <end position="564"/>
    </location>
</feature>
<evidence type="ECO:0000256" key="9">
    <source>
        <dbReference type="ARBA" id="ARBA00023136"/>
    </source>
</evidence>